<evidence type="ECO:0000313" key="11">
    <source>
        <dbReference type="Proteomes" id="UP000319732"/>
    </source>
</evidence>
<keyword evidence="4 7" id="KW-0521">NADP</keyword>
<keyword evidence="5 7" id="KW-0560">Oxidoreductase</keyword>
<feature type="binding site" evidence="7">
    <location>
        <position position="145"/>
    </location>
    <ligand>
        <name>NADP(+)</name>
        <dbReference type="ChEBI" id="CHEBI:58349"/>
    </ligand>
</feature>
<accession>A0A545U717</accession>
<feature type="binding site" evidence="7">
    <location>
        <position position="175"/>
    </location>
    <ligand>
        <name>substrate</name>
    </ligand>
</feature>
<dbReference type="InterPro" id="IPR019796">
    <property type="entry name" value="G6P_DH_AS"/>
</dbReference>
<feature type="binding site" evidence="7">
    <location>
        <position position="232"/>
    </location>
    <ligand>
        <name>substrate</name>
    </ligand>
</feature>
<dbReference type="PANTHER" id="PTHR23429:SF0">
    <property type="entry name" value="GLUCOSE-6-PHOSPHATE 1-DEHYDROGENASE"/>
    <property type="match status" value="1"/>
</dbReference>
<comment type="similarity">
    <text evidence="2 7">Belongs to the glucose-6-phosphate dehydrogenase family.</text>
</comment>
<feature type="domain" description="Glucose-6-phosphate dehydrogenase C-terminal" evidence="9">
    <location>
        <begin position="186"/>
        <end position="483"/>
    </location>
</feature>
<feature type="binding site" evidence="7">
    <location>
        <begin position="88"/>
        <end position="89"/>
    </location>
    <ligand>
        <name>NADP(+)</name>
        <dbReference type="ChEBI" id="CHEBI:58349"/>
    </ligand>
</feature>
<keyword evidence="3 7" id="KW-0313">Glucose metabolism</keyword>
<evidence type="ECO:0000256" key="6">
    <source>
        <dbReference type="ARBA" id="ARBA00023277"/>
    </source>
</evidence>
<gene>
    <name evidence="7 10" type="primary">zwf</name>
    <name evidence="10" type="ORF">FKG94_03415</name>
</gene>
<dbReference type="GO" id="GO:0005829">
    <property type="term" value="C:cytosol"/>
    <property type="evidence" value="ECO:0007669"/>
    <property type="project" value="TreeGrafter"/>
</dbReference>
<dbReference type="PROSITE" id="PS00069">
    <property type="entry name" value="G6P_DEHYDROGENASE"/>
    <property type="match status" value="1"/>
</dbReference>
<dbReference type="Pfam" id="PF02781">
    <property type="entry name" value="G6PD_C"/>
    <property type="match status" value="1"/>
</dbReference>
<comment type="catalytic activity">
    <reaction evidence="7">
        <text>D-glucose 6-phosphate + NADP(+) = 6-phospho-D-glucono-1,5-lactone + NADPH + H(+)</text>
        <dbReference type="Rhea" id="RHEA:15841"/>
        <dbReference type="ChEBI" id="CHEBI:15378"/>
        <dbReference type="ChEBI" id="CHEBI:57783"/>
        <dbReference type="ChEBI" id="CHEBI:57955"/>
        <dbReference type="ChEBI" id="CHEBI:58349"/>
        <dbReference type="ChEBI" id="CHEBI:61548"/>
        <dbReference type="EC" id="1.1.1.49"/>
    </reaction>
</comment>
<dbReference type="PANTHER" id="PTHR23429">
    <property type="entry name" value="GLUCOSE-6-PHOSPHATE 1-DEHYDROGENASE G6PD"/>
    <property type="match status" value="1"/>
</dbReference>
<dbReference type="Gene3D" id="3.30.360.10">
    <property type="entry name" value="Dihydrodipicolinate Reductase, domain 2"/>
    <property type="match status" value="1"/>
</dbReference>
<dbReference type="InterPro" id="IPR036291">
    <property type="entry name" value="NAD(P)-bd_dom_sf"/>
</dbReference>
<sequence length="499" mass="56347">MTQEVDIVIFGGMGDLSLRKLLPALYRSELEHRFSDNSRIFLTCQGDADRGRRQRQVEQGLKTYLLSGEFNEDLWTRFAERLHYVDLDINDLQAGWTQFAERLDQHRACVRLFYLAIPPSLFGVACKHLAETQLVTPESRVVVEKPLGYDGASANAINTEIAAFFPESSIYRIDHYLGKETVQNLLALRFSNSLFEHLWDSKTIAHVQITIAETVGVEARAGFYDKAGALRDMVQNHLLQLLCLVAMEPPHKLDAENIRDEKLKVLKALRPITGDQVTAFTVRGQYVAAEGPAGEHLPSYVDELGQGSTTETFVAIRAHIDNWRWAGVPFYLRTGKRMKERFAEIVVQFKPVSHAVYDSPLANSLEPNRLNIRLQPEEGIKLTLMTNKFNAEREGLKPVALNLNFAETFNYKAGDAYKRLLIDAIDGNPSLFIHRREVDRAWQWADPIAEAWARGYSPLHIYRAGSWGPRAADDLPAADGNRWFQALEHDGLSAIADTG</sequence>
<dbReference type="EC" id="1.1.1.49" evidence="7"/>
<feature type="domain" description="Glucose-6-phosphate dehydrogenase NAD-binding" evidence="8">
    <location>
        <begin position="8"/>
        <end position="184"/>
    </location>
</feature>
<dbReference type="InterPro" id="IPR022675">
    <property type="entry name" value="G6P_DH_C"/>
</dbReference>
<reference evidence="10 11" key="1">
    <citation type="submission" date="2019-06" db="EMBL/GenBank/DDBJ databases">
        <title>Whole genome sequence for Cellvibrionaceae sp. R142.</title>
        <authorList>
            <person name="Wang G."/>
        </authorList>
    </citation>
    <scope>NUCLEOTIDE SEQUENCE [LARGE SCALE GENOMIC DNA]</scope>
    <source>
        <strain evidence="10 11">R142</strain>
    </source>
</reference>
<comment type="function">
    <text evidence="7">Catalyzes the oxidation of glucose 6-phosphate to 6-phosphogluconolactone.</text>
</comment>
<dbReference type="Pfam" id="PF00479">
    <property type="entry name" value="G6PD_N"/>
    <property type="match status" value="1"/>
</dbReference>
<evidence type="ECO:0000256" key="4">
    <source>
        <dbReference type="ARBA" id="ARBA00022857"/>
    </source>
</evidence>
<dbReference type="UniPathway" id="UPA00115">
    <property type="reaction ID" value="UER00408"/>
</dbReference>
<feature type="binding site" evidence="7">
    <location>
        <position position="336"/>
    </location>
    <ligand>
        <name>substrate</name>
    </ligand>
</feature>
<dbReference type="HAMAP" id="MF_00966">
    <property type="entry name" value="G6PD"/>
    <property type="match status" value="1"/>
</dbReference>
<evidence type="ECO:0000256" key="1">
    <source>
        <dbReference type="ARBA" id="ARBA00004937"/>
    </source>
</evidence>
<comment type="pathway">
    <text evidence="1 7">Carbohydrate degradation; pentose phosphate pathway; D-ribulose 5-phosphate from D-glucose 6-phosphate (oxidative stage): step 1/3.</text>
</comment>
<dbReference type="PRINTS" id="PR00079">
    <property type="entry name" value="G6PDHDRGNASE"/>
</dbReference>
<dbReference type="InterPro" id="IPR001282">
    <property type="entry name" value="G6P_DH"/>
</dbReference>
<dbReference type="GO" id="GO:0006006">
    <property type="term" value="P:glucose metabolic process"/>
    <property type="evidence" value="ECO:0007669"/>
    <property type="project" value="UniProtKB-KW"/>
</dbReference>
<dbReference type="AlphaFoldDB" id="A0A545U717"/>
<dbReference type="GO" id="GO:0004345">
    <property type="term" value="F:glucose-6-phosphate dehydrogenase activity"/>
    <property type="evidence" value="ECO:0007669"/>
    <property type="project" value="UniProtKB-UniRule"/>
</dbReference>
<dbReference type="Gene3D" id="3.40.50.720">
    <property type="entry name" value="NAD(P)-binding Rossmann-like Domain"/>
    <property type="match status" value="1"/>
</dbReference>
<protein>
    <recommendedName>
        <fullName evidence="7">Glucose-6-phosphate 1-dehydrogenase</fullName>
        <shortName evidence="7">G6PD</shortName>
        <ecNumber evidence="7">1.1.1.49</ecNumber>
    </recommendedName>
</protein>
<comment type="caution">
    <text evidence="10">The sequence shown here is derived from an EMBL/GenBank/DDBJ whole genome shotgun (WGS) entry which is preliminary data.</text>
</comment>
<evidence type="ECO:0000256" key="3">
    <source>
        <dbReference type="ARBA" id="ARBA00022526"/>
    </source>
</evidence>
<dbReference type="NCBIfam" id="TIGR00871">
    <property type="entry name" value="zwf"/>
    <property type="match status" value="1"/>
</dbReference>
<evidence type="ECO:0000259" key="9">
    <source>
        <dbReference type="Pfam" id="PF02781"/>
    </source>
</evidence>
<comment type="caution">
    <text evidence="7">Lacks conserved residue(s) required for the propagation of feature annotation.</text>
</comment>
<dbReference type="SUPFAM" id="SSF55347">
    <property type="entry name" value="Glyceraldehyde-3-phosphate dehydrogenase-like, C-terminal domain"/>
    <property type="match status" value="1"/>
</dbReference>
<feature type="active site" description="Proton acceptor" evidence="7">
    <location>
        <position position="237"/>
    </location>
</feature>
<evidence type="ECO:0000256" key="7">
    <source>
        <dbReference type="HAMAP-Rule" id="MF_00966"/>
    </source>
</evidence>
<evidence type="ECO:0000313" key="10">
    <source>
        <dbReference type="EMBL" id="TQV85247.1"/>
    </source>
</evidence>
<dbReference type="EMBL" id="VHSG01000004">
    <property type="protein sequence ID" value="TQV85247.1"/>
    <property type="molecule type" value="Genomic_DNA"/>
</dbReference>
<dbReference type="OrthoDB" id="9802739at2"/>
<dbReference type="GO" id="GO:0050661">
    <property type="term" value="F:NADP binding"/>
    <property type="evidence" value="ECO:0007669"/>
    <property type="project" value="UniProtKB-UniRule"/>
</dbReference>
<dbReference type="Proteomes" id="UP000319732">
    <property type="component" value="Unassembled WGS sequence"/>
</dbReference>
<dbReference type="GO" id="GO:0009051">
    <property type="term" value="P:pentose-phosphate shunt, oxidative branch"/>
    <property type="evidence" value="ECO:0007669"/>
    <property type="project" value="TreeGrafter"/>
</dbReference>
<evidence type="ECO:0000259" key="8">
    <source>
        <dbReference type="Pfam" id="PF00479"/>
    </source>
</evidence>
<feature type="binding site" evidence="7">
    <location>
        <position position="179"/>
    </location>
    <ligand>
        <name>substrate</name>
    </ligand>
</feature>
<organism evidence="10 11">
    <name type="scientific">Exilibacterium tricleocarpae</name>
    <dbReference type="NCBI Taxonomy" id="2591008"/>
    <lineage>
        <taxon>Bacteria</taxon>
        <taxon>Pseudomonadati</taxon>
        <taxon>Pseudomonadota</taxon>
        <taxon>Gammaproteobacteria</taxon>
        <taxon>Cellvibrionales</taxon>
        <taxon>Cellvibrionaceae</taxon>
        <taxon>Exilibacterium</taxon>
    </lineage>
</organism>
<evidence type="ECO:0000256" key="5">
    <source>
        <dbReference type="ARBA" id="ARBA00023002"/>
    </source>
</evidence>
<name>A0A545U717_9GAMM</name>
<keyword evidence="6 7" id="KW-0119">Carbohydrate metabolism</keyword>
<dbReference type="SUPFAM" id="SSF51735">
    <property type="entry name" value="NAD(P)-binding Rossmann-fold domains"/>
    <property type="match status" value="1"/>
</dbReference>
<evidence type="ECO:0000256" key="2">
    <source>
        <dbReference type="ARBA" id="ARBA00009975"/>
    </source>
</evidence>
<proteinExistence type="inferred from homology"/>
<dbReference type="InterPro" id="IPR022674">
    <property type="entry name" value="G6P_DH_NAD-bd"/>
</dbReference>
<feature type="binding site" evidence="7">
    <location>
        <position position="213"/>
    </location>
    <ligand>
        <name>substrate</name>
    </ligand>
</feature>
<dbReference type="RefSeq" id="WP_142902794.1">
    <property type="nucleotide sequence ID" value="NZ_ML660088.1"/>
</dbReference>
<dbReference type="PIRSF" id="PIRSF000110">
    <property type="entry name" value="G6PD"/>
    <property type="match status" value="1"/>
</dbReference>
<keyword evidence="11" id="KW-1185">Reference proteome</keyword>